<keyword evidence="3" id="KW-0489">Methyltransferase</keyword>
<dbReference type="Proteomes" id="UP000199662">
    <property type="component" value="Unassembled WGS sequence"/>
</dbReference>
<evidence type="ECO:0000256" key="4">
    <source>
        <dbReference type="ARBA" id="ARBA00022679"/>
    </source>
</evidence>
<name>A0A1H7D6D3_9FIRM</name>
<evidence type="ECO:0000256" key="3">
    <source>
        <dbReference type="ARBA" id="ARBA00022603"/>
    </source>
</evidence>
<dbReference type="PRINTS" id="PR00507">
    <property type="entry name" value="N12N6MTFRASE"/>
</dbReference>
<dbReference type="InterPro" id="IPR002052">
    <property type="entry name" value="DNA_methylase_N6_adenine_CS"/>
</dbReference>
<dbReference type="GO" id="GO:0003677">
    <property type="term" value="F:DNA binding"/>
    <property type="evidence" value="ECO:0007669"/>
    <property type="project" value="InterPro"/>
</dbReference>
<dbReference type="GO" id="GO:0008170">
    <property type="term" value="F:N-methyltransferase activity"/>
    <property type="evidence" value="ECO:0007669"/>
    <property type="project" value="InterPro"/>
</dbReference>
<evidence type="ECO:0000256" key="7">
    <source>
        <dbReference type="ARBA" id="ARBA00047942"/>
    </source>
</evidence>
<dbReference type="Pfam" id="PF02384">
    <property type="entry name" value="N6_Mtase"/>
    <property type="match status" value="1"/>
</dbReference>
<dbReference type="Pfam" id="PF12161">
    <property type="entry name" value="HsdM_N"/>
    <property type="match status" value="1"/>
</dbReference>
<accession>A0A1H7D6D3</accession>
<dbReference type="InterPro" id="IPR003356">
    <property type="entry name" value="DNA_methylase_A-5"/>
</dbReference>
<reference evidence="10 11" key="1">
    <citation type="submission" date="2016-10" db="EMBL/GenBank/DDBJ databases">
        <authorList>
            <person name="de Groot N.N."/>
        </authorList>
    </citation>
    <scope>NUCLEOTIDE SEQUENCE [LARGE SCALE GENOMIC DNA]</scope>
    <source>
        <strain evidence="10 11">DSM 2179</strain>
    </source>
</reference>
<protein>
    <recommendedName>
        <fullName evidence="2">site-specific DNA-methyltransferase (adenine-specific)</fullName>
        <ecNumber evidence="2">2.1.1.72</ecNumber>
    </recommendedName>
</protein>
<dbReference type="InterPro" id="IPR022749">
    <property type="entry name" value="D12N6_MeTrfase_N"/>
</dbReference>
<dbReference type="GO" id="GO:0032259">
    <property type="term" value="P:methylation"/>
    <property type="evidence" value="ECO:0007669"/>
    <property type="project" value="UniProtKB-KW"/>
</dbReference>
<feature type="domain" description="DNA methylase adenine-specific" evidence="8">
    <location>
        <begin position="133"/>
        <end position="436"/>
    </location>
</feature>
<dbReference type="AlphaFoldDB" id="A0A1H7D6D3"/>
<comment type="catalytic activity">
    <reaction evidence="7">
        <text>a 2'-deoxyadenosine in DNA + S-adenosyl-L-methionine = an N(6)-methyl-2'-deoxyadenosine in DNA + S-adenosyl-L-homocysteine + H(+)</text>
        <dbReference type="Rhea" id="RHEA:15197"/>
        <dbReference type="Rhea" id="RHEA-COMP:12418"/>
        <dbReference type="Rhea" id="RHEA-COMP:12419"/>
        <dbReference type="ChEBI" id="CHEBI:15378"/>
        <dbReference type="ChEBI" id="CHEBI:57856"/>
        <dbReference type="ChEBI" id="CHEBI:59789"/>
        <dbReference type="ChEBI" id="CHEBI:90615"/>
        <dbReference type="ChEBI" id="CHEBI:90616"/>
        <dbReference type="EC" id="2.1.1.72"/>
    </reaction>
</comment>
<comment type="similarity">
    <text evidence="1">Belongs to the N(4)/N(6)-methyltransferase family.</text>
</comment>
<evidence type="ECO:0000256" key="2">
    <source>
        <dbReference type="ARBA" id="ARBA00011900"/>
    </source>
</evidence>
<proteinExistence type="inferred from homology"/>
<dbReference type="EMBL" id="FNZK01000030">
    <property type="protein sequence ID" value="SEJ96407.1"/>
    <property type="molecule type" value="Genomic_DNA"/>
</dbReference>
<dbReference type="PROSITE" id="PS00092">
    <property type="entry name" value="N6_MTASE"/>
    <property type="match status" value="1"/>
</dbReference>
<evidence type="ECO:0000256" key="1">
    <source>
        <dbReference type="ARBA" id="ARBA00006594"/>
    </source>
</evidence>
<organism evidence="10 11">
    <name type="scientific">Propionispira arboris</name>
    <dbReference type="NCBI Taxonomy" id="84035"/>
    <lineage>
        <taxon>Bacteria</taxon>
        <taxon>Bacillati</taxon>
        <taxon>Bacillota</taxon>
        <taxon>Negativicutes</taxon>
        <taxon>Selenomonadales</taxon>
        <taxon>Selenomonadaceae</taxon>
        <taxon>Propionispira</taxon>
    </lineage>
</organism>
<evidence type="ECO:0000259" key="8">
    <source>
        <dbReference type="Pfam" id="PF02384"/>
    </source>
</evidence>
<dbReference type="Gene3D" id="1.20.1260.30">
    <property type="match status" value="1"/>
</dbReference>
<keyword evidence="5" id="KW-0949">S-adenosyl-L-methionine</keyword>
<dbReference type="InterPro" id="IPR029063">
    <property type="entry name" value="SAM-dependent_MTases_sf"/>
</dbReference>
<dbReference type="EC" id="2.1.1.72" evidence="2"/>
<keyword evidence="11" id="KW-1185">Reference proteome</keyword>
<keyword evidence="4" id="KW-0808">Transferase</keyword>
<dbReference type="STRING" id="84035.SAMN05660742_1307"/>
<gene>
    <name evidence="10" type="ORF">SAMN05660742_1307</name>
</gene>
<dbReference type="PANTHER" id="PTHR42933:SF4">
    <property type="entry name" value="TYPE I RESTRICTION ENZYME ECOKI METHYLASE SUBUNIT"/>
    <property type="match status" value="1"/>
</dbReference>
<dbReference type="RefSeq" id="WP_091835825.1">
    <property type="nucleotide sequence ID" value="NZ_FNZK01000030.1"/>
</dbReference>
<dbReference type="PANTHER" id="PTHR42933">
    <property type="entry name" value="SLR6095 PROTEIN"/>
    <property type="match status" value="1"/>
</dbReference>
<evidence type="ECO:0000313" key="11">
    <source>
        <dbReference type="Proteomes" id="UP000199662"/>
    </source>
</evidence>
<evidence type="ECO:0000259" key="9">
    <source>
        <dbReference type="Pfam" id="PF12161"/>
    </source>
</evidence>
<dbReference type="InterPro" id="IPR051537">
    <property type="entry name" value="DNA_Adenine_Mtase"/>
</dbReference>
<evidence type="ECO:0000313" key="10">
    <source>
        <dbReference type="EMBL" id="SEJ96407.1"/>
    </source>
</evidence>
<dbReference type="SUPFAM" id="SSF53335">
    <property type="entry name" value="S-adenosyl-L-methionine-dependent methyltransferases"/>
    <property type="match status" value="1"/>
</dbReference>
<feature type="domain" description="N6 adenine-specific DNA methyltransferase N-terminal" evidence="9">
    <location>
        <begin position="7"/>
        <end position="121"/>
    </location>
</feature>
<dbReference type="Gene3D" id="3.40.50.150">
    <property type="entry name" value="Vaccinia Virus protein VP39"/>
    <property type="match status" value="1"/>
</dbReference>
<dbReference type="GO" id="GO:0009007">
    <property type="term" value="F:site-specific DNA-methyltransferase (adenine-specific) activity"/>
    <property type="evidence" value="ECO:0007669"/>
    <property type="project" value="UniProtKB-EC"/>
</dbReference>
<sequence length="485" mass="55302">MNNQEIVAKLWNLCNVLRDDGITYHQYVTELTYILFLKMMKETGNEDNILKSIVKKEDAALTIESYTWADLVKKQGIDLKRYYNTILSEFGENCLGRIREIYAGARSNIEEPKNLEKIIKSIDELDWYSAKEEGLGNLYEGLLEKNANEKKSGAGQYFTPRVLIDVMVALIDPKVGELCNDPACGTFGFMIAADKHIKKEQDELFDLSVKQQNFQRHEAFTGCELVHDTHRLALMNAMLHDIEGEILLVDTLSSAGENIKNLDVVLTNPPFGTKKGGERATRKDLVYPSSNKQLNFLQHIYRSLKKNGQARAAVVLPDNVLFADGDGASVRADLMDKCNLHTVLRLPTGIFYAQGVKTNVLFFTREKSDKGNTKQVWFYDMRTNMQNFGKTNPLRKEHFEGFIKAYTAEDRTKVQDERFKVFTREQIKEKNDSLDLGLIRDDSILDYEDLQDPIESGEEIVAQLEEAVDLIQSVVKELRMLGVKQ</sequence>
<evidence type="ECO:0000256" key="6">
    <source>
        <dbReference type="ARBA" id="ARBA00022747"/>
    </source>
</evidence>
<keyword evidence="6" id="KW-0680">Restriction system</keyword>
<evidence type="ECO:0000256" key="5">
    <source>
        <dbReference type="ARBA" id="ARBA00022691"/>
    </source>
</evidence>
<dbReference type="InterPro" id="IPR038333">
    <property type="entry name" value="T1MK-like_N_sf"/>
</dbReference>
<dbReference type="GO" id="GO:0009307">
    <property type="term" value="P:DNA restriction-modification system"/>
    <property type="evidence" value="ECO:0007669"/>
    <property type="project" value="UniProtKB-KW"/>
</dbReference>